<proteinExistence type="inferred from homology"/>
<dbReference type="Ensembl" id="ENSSMRT00000001590.1">
    <property type="protein sequence ID" value="ENSSMRP00000001317.1"/>
    <property type="gene ID" value="ENSSMRG00000001156.1"/>
</dbReference>
<feature type="compositionally biased region" description="Polar residues" evidence="2">
    <location>
        <begin position="39"/>
        <end position="55"/>
    </location>
</feature>
<dbReference type="GO" id="GO:0007165">
    <property type="term" value="P:signal transduction"/>
    <property type="evidence" value="ECO:0007669"/>
    <property type="project" value="TreeGrafter"/>
</dbReference>
<dbReference type="Ensembl" id="ENSSMRT00000001661.1">
    <property type="protein sequence ID" value="ENSSMRP00000001380.1"/>
    <property type="gene ID" value="ENSSMRG00000001156.1"/>
</dbReference>
<dbReference type="OMA" id="CRDEDIN"/>
<dbReference type="InterPro" id="IPR008862">
    <property type="entry name" value="Tcp11"/>
</dbReference>
<dbReference type="Proteomes" id="UP000694421">
    <property type="component" value="Unplaced"/>
</dbReference>
<evidence type="ECO:0000256" key="1">
    <source>
        <dbReference type="ARBA" id="ARBA00010954"/>
    </source>
</evidence>
<protein>
    <submittedName>
        <fullName evidence="3">T-complex 11 like 1</fullName>
    </submittedName>
</protein>
<dbReference type="Ensembl" id="ENSSMRT00000001598.1">
    <property type="protein sequence ID" value="ENSSMRP00000001324.1"/>
    <property type="gene ID" value="ENSSMRG00000001156.1"/>
</dbReference>
<organism evidence="3 4">
    <name type="scientific">Salvator merianae</name>
    <name type="common">Argentine black and white tegu</name>
    <name type="synonym">Tupinambis merianae</name>
    <dbReference type="NCBI Taxonomy" id="96440"/>
    <lineage>
        <taxon>Eukaryota</taxon>
        <taxon>Metazoa</taxon>
        <taxon>Chordata</taxon>
        <taxon>Craniata</taxon>
        <taxon>Vertebrata</taxon>
        <taxon>Euteleostomi</taxon>
        <taxon>Lepidosauria</taxon>
        <taxon>Squamata</taxon>
        <taxon>Bifurcata</taxon>
        <taxon>Unidentata</taxon>
        <taxon>Episquamata</taxon>
        <taxon>Laterata</taxon>
        <taxon>Teiioidea</taxon>
        <taxon>Teiidae</taxon>
        <taxon>Salvator</taxon>
    </lineage>
</organism>
<dbReference type="GO" id="GO:0005874">
    <property type="term" value="C:microtubule"/>
    <property type="evidence" value="ECO:0007669"/>
    <property type="project" value="Ensembl"/>
</dbReference>
<comment type="similarity">
    <text evidence="1">Belongs to the TCP11 family.</text>
</comment>
<evidence type="ECO:0000313" key="3">
    <source>
        <dbReference type="Ensembl" id="ENSSMRP00000001317.1"/>
    </source>
</evidence>
<feature type="compositionally biased region" description="Basic and acidic residues" evidence="2">
    <location>
        <begin position="1"/>
        <end position="12"/>
    </location>
</feature>
<evidence type="ECO:0000256" key="2">
    <source>
        <dbReference type="SAM" id="MobiDB-lite"/>
    </source>
</evidence>
<accession>A0A8D0B278</accession>
<evidence type="ECO:0000313" key="4">
    <source>
        <dbReference type="Proteomes" id="UP000694421"/>
    </source>
</evidence>
<dbReference type="PANTHER" id="PTHR12832:SF15">
    <property type="entry name" value="T-COMPLEX PROTEIN 11-LIKE PROTEIN 1"/>
    <property type="match status" value="1"/>
</dbReference>
<dbReference type="GeneTree" id="ENSGT00940000157402"/>
<keyword evidence="4" id="KW-1185">Reference proteome</keyword>
<dbReference type="Pfam" id="PF05794">
    <property type="entry name" value="Tcp11"/>
    <property type="match status" value="1"/>
</dbReference>
<feature type="region of interest" description="Disordered" evidence="2">
    <location>
        <begin position="1"/>
        <end position="55"/>
    </location>
</feature>
<sequence>MSQDSERPDTSEGKSGASEDNQQDNRNNSEQSVRKKIRQNTPSPSRHQTPQASPPQFVSVEELMETAKGVTNMVLAHEIVVNGGFQIKPAELPENSLEKRVRDIVHKAFWDCLEAQLKEDPPSYDHAIKLVGEIKETLLSFLLPGHTRLKNQITEALDLELIKQEAENGVLDISKLAEFIIGMMGTLCAPARDEEVKKLKDIHEIVPLFRAIFSVLDLMKMDMANFAVTSIRPHLMQQSVEYERKKFQELYEKQPNSLDFVVEWLQEAADDLGSRAVSSMDDGAASASSAPVLCPVAVQNHAYLKLLKWDHLQKPFPETVLMDQSRFQEMQLELDQLILIGAVLLVVFNAAGPSLSGLPAFTDNLKMVIKVLLTGLHFPSFNLSEALAVVSEKICAEVNSCLSQHGFTPFTAEKETALKGQIQALENPSNTVCKLIDSRIQSFLESYLASGHQKSLPAIPGGLGPIQRELEEIAVKYVRLVNYNKLVFSPYYDAVLNKVLNKEPAS</sequence>
<reference evidence="3" key="1">
    <citation type="submission" date="2025-05" db="UniProtKB">
        <authorList>
            <consortium name="Ensembl"/>
        </authorList>
    </citation>
    <scope>IDENTIFICATION</scope>
</reference>
<name>A0A8D0B278_SALMN</name>
<dbReference type="PANTHER" id="PTHR12832">
    <property type="entry name" value="TESTIS-SPECIFIC PROTEIN PBS13 T-COMPLEX 11"/>
    <property type="match status" value="1"/>
</dbReference>
<dbReference type="Ensembl" id="ENSSMRT00000001582.1">
    <property type="protein sequence ID" value="ENSSMRP00000001309.1"/>
    <property type="gene ID" value="ENSSMRG00000001156.1"/>
</dbReference>
<dbReference type="AlphaFoldDB" id="A0A8D0B278"/>
<feature type="compositionally biased region" description="Polar residues" evidence="2">
    <location>
        <begin position="18"/>
        <end position="31"/>
    </location>
</feature>